<comment type="similarity">
    <text evidence="1">Belongs to the CpoB family.</text>
</comment>
<dbReference type="GeneID" id="66952437"/>
<reference evidence="4" key="1">
    <citation type="submission" date="2017-04" db="EMBL/GenBank/DDBJ databases">
        <title>Genome evolution of the luminous symbionts of deep sea anglerfish.</title>
        <authorList>
            <person name="Hendry T.A."/>
        </authorList>
    </citation>
    <scope>NUCLEOTIDE SEQUENCE [LARGE SCALE GENOMIC DNA]</scope>
</reference>
<dbReference type="GO" id="GO:0030288">
    <property type="term" value="C:outer membrane-bounded periplasmic space"/>
    <property type="evidence" value="ECO:0007669"/>
    <property type="project" value="UniProtKB-UniRule"/>
</dbReference>
<accession>A0A2A5T099</accession>
<comment type="function">
    <text evidence="1">Mediates coordination of peptidoglycan synthesis and outer membrane constriction during cell division.</text>
</comment>
<dbReference type="Proteomes" id="UP000219020">
    <property type="component" value="Unassembled WGS sequence"/>
</dbReference>
<feature type="domain" description="YbgF trimerisation" evidence="2">
    <location>
        <begin position="38"/>
        <end position="99"/>
    </location>
</feature>
<dbReference type="InterPro" id="IPR034706">
    <property type="entry name" value="CpoB"/>
</dbReference>
<dbReference type="EMBL" id="NBYY01000033">
    <property type="protein sequence ID" value="PCS21597.1"/>
    <property type="molecule type" value="Genomic_DNA"/>
</dbReference>
<keyword evidence="1" id="KW-0574">Periplasm</keyword>
<evidence type="ECO:0000313" key="4">
    <source>
        <dbReference type="Proteomes" id="UP000219020"/>
    </source>
</evidence>
<dbReference type="HAMAP" id="MF_02066">
    <property type="entry name" value="CpoB"/>
    <property type="match status" value="1"/>
</dbReference>
<evidence type="ECO:0000259" key="2">
    <source>
        <dbReference type="Pfam" id="PF16331"/>
    </source>
</evidence>
<dbReference type="GO" id="GO:0070206">
    <property type="term" value="P:protein trimerization"/>
    <property type="evidence" value="ECO:0007669"/>
    <property type="project" value="InterPro"/>
</dbReference>
<dbReference type="GO" id="GO:0043093">
    <property type="term" value="P:FtsZ-dependent cytokinesis"/>
    <property type="evidence" value="ECO:0007669"/>
    <property type="project" value="UniProtKB-UniRule"/>
</dbReference>
<dbReference type="RefSeq" id="WP_097357141.1">
    <property type="nucleotide sequence ID" value="NZ_CAWNJE010000007.1"/>
</dbReference>
<keyword evidence="1" id="KW-0732">Signal</keyword>
<dbReference type="InterPro" id="IPR014162">
    <property type="entry name" value="CpoB_C"/>
</dbReference>
<name>A0A2A5T099_9GAMM</name>
<dbReference type="InterPro" id="IPR019734">
    <property type="entry name" value="TPR_rpt"/>
</dbReference>
<dbReference type="NCBIfam" id="TIGR02795">
    <property type="entry name" value="tol_pal_ybgF"/>
    <property type="match status" value="1"/>
</dbReference>
<dbReference type="InterPro" id="IPR032519">
    <property type="entry name" value="YbgF_tri"/>
</dbReference>
<dbReference type="AlphaFoldDB" id="A0A2A5T099"/>
<gene>
    <name evidence="1" type="primary">cpoB</name>
    <name evidence="3" type="ORF">BTN49_2846</name>
</gene>
<keyword evidence="1" id="KW-0132">Cell division</keyword>
<comment type="caution">
    <text evidence="3">The sequence shown here is derived from an EMBL/GenBank/DDBJ whole genome shotgun (WGS) entry which is preliminary data.</text>
</comment>
<comment type="subcellular location">
    <subcellularLocation>
        <location evidence="1">Periplasm</location>
    </subcellularLocation>
</comment>
<sequence>MDSNTLRYLSLALLVCVAAKVAAIPVIELGSGSSSSFEHLERMLEVRNQMQIDMQRQLAQMAGELDELHGGVEKNRHELKQIVERQRELYREIDTLRNAGPVSSVELKTEQLNSSEVYSNNQSENRAYDTAVKLILKEKNYMGATDAFNTFLTEYPESVYMPNAHYWLGQLYFINNSLNLAKRHFNAVSTFAKSSKRADALLKLGMIAQKQGDSVAANTLFQRVINEYVGTTTANQAEKKLKK</sequence>
<dbReference type="Gene3D" id="1.25.40.10">
    <property type="entry name" value="Tetratricopeptide repeat domain"/>
    <property type="match status" value="1"/>
</dbReference>
<dbReference type="Pfam" id="PF13174">
    <property type="entry name" value="TPR_6"/>
    <property type="match status" value="1"/>
</dbReference>
<organism evidence="3 4">
    <name type="scientific">Candidatus Enterovibrio escicola</name>
    <dbReference type="NCBI Taxonomy" id="1927127"/>
    <lineage>
        <taxon>Bacteria</taxon>
        <taxon>Pseudomonadati</taxon>
        <taxon>Pseudomonadota</taxon>
        <taxon>Gammaproteobacteria</taxon>
        <taxon>Vibrionales</taxon>
        <taxon>Vibrionaceae</taxon>
        <taxon>Enterovibrio</taxon>
    </lineage>
</organism>
<dbReference type="OrthoDB" id="9768142at2"/>
<dbReference type="SUPFAM" id="SSF48452">
    <property type="entry name" value="TPR-like"/>
    <property type="match status" value="1"/>
</dbReference>
<dbReference type="InterPro" id="IPR011990">
    <property type="entry name" value="TPR-like_helical_dom_sf"/>
</dbReference>
<proteinExistence type="inferred from homology"/>
<keyword evidence="4" id="KW-1185">Reference proteome</keyword>
<evidence type="ECO:0000313" key="3">
    <source>
        <dbReference type="EMBL" id="PCS21597.1"/>
    </source>
</evidence>
<dbReference type="Gene3D" id="1.20.5.110">
    <property type="match status" value="1"/>
</dbReference>
<keyword evidence="1" id="KW-0131">Cell cycle</keyword>
<dbReference type="Pfam" id="PF16331">
    <property type="entry name" value="TolA_bind_tri"/>
    <property type="match status" value="1"/>
</dbReference>
<protein>
    <recommendedName>
        <fullName evidence="1">Cell division coordinator CpoB</fullName>
    </recommendedName>
</protein>
<evidence type="ECO:0000256" key="1">
    <source>
        <dbReference type="HAMAP-Rule" id="MF_02066"/>
    </source>
</evidence>